<dbReference type="Proteomes" id="UP000682843">
    <property type="component" value="Chromosome"/>
</dbReference>
<sequence length="298" mass="33173">MVYRPLQYLRLGKQRFSVVRDILRHPLNRGTAAKTLFDYASWNLARKAMNHKVVLQMPNDLQIIVPNQSNFATGLYLHQLYDFNNMAFFCHVLRADDLLLDIGANVGVYGLLSAKSTGCRVIACEPAPDTFRTLSDNVRLNRLDDLVELHNVAVGDSTGEIRLSVGQHGLNHVVSGEGTVVAQRRLDDIIGNRTPSAMKLDVEGYEMHVLRGAPDMLANPAFKVIMVEINGLIERYGETVEGIRAHLRAHGFAPVAYDPGERALNPGGAHDEMFVRDCDFIAARARDAKPFSLFGKDY</sequence>
<evidence type="ECO:0000313" key="3">
    <source>
        <dbReference type="Proteomes" id="UP000682843"/>
    </source>
</evidence>
<dbReference type="NCBIfam" id="TIGR01444">
    <property type="entry name" value="fkbM_fam"/>
    <property type="match status" value="1"/>
</dbReference>
<proteinExistence type="predicted"/>
<keyword evidence="3" id="KW-1185">Reference proteome</keyword>
<keyword evidence="2" id="KW-0489">Methyltransferase</keyword>
<dbReference type="RefSeq" id="WP_211912683.1">
    <property type="nucleotide sequence ID" value="NZ_CP036498.1"/>
</dbReference>
<dbReference type="SUPFAM" id="SSF53335">
    <property type="entry name" value="S-adenosyl-L-methionine-dependent methyltransferases"/>
    <property type="match status" value="1"/>
</dbReference>
<dbReference type="PANTHER" id="PTHR34203">
    <property type="entry name" value="METHYLTRANSFERASE, FKBM FAMILY PROTEIN"/>
    <property type="match status" value="1"/>
</dbReference>
<evidence type="ECO:0000259" key="1">
    <source>
        <dbReference type="Pfam" id="PF05050"/>
    </source>
</evidence>
<accession>A0ABX8A9M0</accession>
<dbReference type="Gene3D" id="3.40.50.150">
    <property type="entry name" value="Vaccinia Virus protein VP39"/>
    <property type="match status" value="1"/>
</dbReference>
<dbReference type="InterPro" id="IPR006342">
    <property type="entry name" value="FkbM_mtfrase"/>
</dbReference>
<dbReference type="InterPro" id="IPR029063">
    <property type="entry name" value="SAM-dependent_MTases_sf"/>
</dbReference>
<keyword evidence="2" id="KW-0808">Transferase</keyword>
<organism evidence="2 3">
    <name type="scientific">Tardiphaga alba</name>
    <dbReference type="NCBI Taxonomy" id="340268"/>
    <lineage>
        <taxon>Bacteria</taxon>
        <taxon>Pseudomonadati</taxon>
        <taxon>Pseudomonadota</taxon>
        <taxon>Alphaproteobacteria</taxon>
        <taxon>Hyphomicrobiales</taxon>
        <taxon>Nitrobacteraceae</taxon>
        <taxon>Tardiphaga</taxon>
    </lineage>
</organism>
<dbReference type="InterPro" id="IPR052514">
    <property type="entry name" value="SAM-dependent_MTase"/>
</dbReference>
<name>A0ABX8A9M0_9BRAD</name>
<feature type="domain" description="Methyltransferase FkbM" evidence="1">
    <location>
        <begin position="101"/>
        <end position="252"/>
    </location>
</feature>
<dbReference type="Pfam" id="PF05050">
    <property type="entry name" value="Methyltransf_21"/>
    <property type="match status" value="1"/>
</dbReference>
<evidence type="ECO:0000313" key="2">
    <source>
        <dbReference type="EMBL" id="QUS39138.1"/>
    </source>
</evidence>
<dbReference type="GO" id="GO:0008168">
    <property type="term" value="F:methyltransferase activity"/>
    <property type="evidence" value="ECO:0007669"/>
    <property type="project" value="UniProtKB-KW"/>
</dbReference>
<gene>
    <name evidence="2" type="ORF">RPMA_10020</name>
</gene>
<dbReference type="GO" id="GO:0032259">
    <property type="term" value="P:methylation"/>
    <property type="evidence" value="ECO:0007669"/>
    <property type="project" value="UniProtKB-KW"/>
</dbReference>
<protein>
    <submittedName>
        <fullName evidence="2">FkbM family methyltransferase</fullName>
    </submittedName>
</protein>
<dbReference type="EMBL" id="CP036498">
    <property type="protein sequence ID" value="QUS39138.1"/>
    <property type="molecule type" value="Genomic_DNA"/>
</dbReference>
<reference evidence="2 3" key="1">
    <citation type="submission" date="2019-02" db="EMBL/GenBank/DDBJ databases">
        <title>Emended description of the genus Rhodopseudomonas and description of Rhodopseudomonas albus sp. nov., a non-phototrophic, heavy-metal-tolerant bacterium isolated from garden soil.</title>
        <authorList>
            <person name="Bao Z."/>
            <person name="Cao W.W."/>
            <person name="Sato Y."/>
            <person name="Nishizawa T."/>
            <person name="Zhao J."/>
            <person name="Guo Y."/>
            <person name="Ohta H."/>
        </authorList>
    </citation>
    <scope>NUCLEOTIDE SEQUENCE [LARGE SCALE GENOMIC DNA]</scope>
    <source>
        <strain evidence="2 3">SK50-23</strain>
    </source>
</reference>
<dbReference type="PANTHER" id="PTHR34203:SF15">
    <property type="entry name" value="SLL1173 PROTEIN"/>
    <property type="match status" value="1"/>
</dbReference>